<proteinExistence type="predicted"/>
<feature type="non-terminal residue" evidence="1">
    <location>
        <position position="46"/>
    </location>
</feature>
<name>A0A9N9IM52_FUNMO</name>
<dbReference type="Proteomes" id="UP000789375">
    <property type="component" value="Unassembled WGS sequence"/>
</dbReference>
<accession>A0A9N9IM52</accession>
<evidence type="ECO:0000313" key="2">
    <source>
        <dbReference type="Proteomes" id="UP000789375"/>
    </source>
</evidence>
<gene>
    <name evidence="1" type="ORF">FMOSSE_LOCUS16258</name>
</gene>
<reference evidence="1" key="1">
    <citation type="submission" date="2021-06" db="EMBL/GenBank/DDBJ databases">
        <authorList>
            <person name="Kallberg Y."/>
            <person name="Tangrot J."/>
            <person name="Rosling A."/>
        </authorList>
    </citation>
    <scope>NUCLEOTIDE SEQUENCE</scope>
    <source>
        <strain evidence="1">87-6 pot B 2015</strain>
    </source>
</reference>
<dbReference type="EMBL" id="CAJVPP010021559">
    <property type="protein sequence ID" value="CAG8743081.1"/>
    <property type="molecule type" value="Genomic_DNA"/>
</dbReference>
<protein>
    <submittedName>
        <fullName evidence="1">11412_t:CDS:1</fullName>
    </submittedName>
</protein>
<sequence length="46" mass="5722">MNDILKSDNQFIKVWYLFFCWMRYFVDHKIGIRRGNYRMQMSNLAA</sequence>
<keyword evidence="2" id="KW-1185">Reference proteome</keyword>
<organism evidence="1 2">
    <name type="scientific">Funneliformis mosseae</name>
    <name type="common">Endomycorrhizal fungus</name>
    <name type="synonym">Glomus mosseae</name>
    <dbReference type="NCBI Taxonomy" id="27381"/>
    <lineage>
        <taxon>Eukaryota</taxon>
        <taxon>Fungi</taxon>
        <taxon>Fungi incertae sedis</taxon>
        <taxon>Mucoromycota</taxon>
        <taxon>Glomeromycotina</taxon>
        <taxon>Glomeromycetes</taxon>
        <taxon>Glomerales</taxon>
        <taxon>Glomeraceae</taxon>
        <taxon>Funneliformis</taxon>
    </lineage>
</organism>
<evidence type="ECO:0000313" key="1">
    <source>
        <dbReference type="EMBL" id="CAG8743081.1"/>
    </source>
</evidence>
<comment type="caution">
    <text evidence="1">The sequence shown here is derived from an EMBL/GenBank/DDBJ whole genome shotgun (WGS) entry which is preliminary data.</text>
</comment>
<dbReference type="AlphaFoldDB" id="A0A9N9IM52"/>